<accession>A0A941ARJ2</accession>
<dbReference type="Proteomes" id="UP000674234">
    <property type="component" value="Unassembled WGS sequence"/>
</dbReference>
<comment type="caution">
    <text evidence="1">The sequence shown here is derived from an EMBL/GenBank/DDBJ whole genome shotgun (WGS) entry which is preliminary data.</text>
</comment>
<keyword evidence="2" id="KW-1185">Reference proteome</keyword>
<organism evidence="1 2">
    <name type="scientific">Microbispora oryzae</name>
    <dbReference type="NCBI Taxonomy" id="2806554"/>
    <lineage>
        <taxon>Bacteria</taxon>
        <taxon>Bacillati</taxon>
        <taxon>Actinomycetota</taxon>
        <taxon>Actinomycetes</taxon>
        <taxon>Streptosporangiales</taxon>
        <taxon>Streptosporangiaceae</taxon>
        <taxon>Microbispora</taxon>
    </lineage>
</organism>
<name>A0A941ARJ2_9ACTN</name>
<protein>
    <submittedName>
        <fullName evidence="1">Uncharacterized protein</fullName>
    </submittedName>
</protein>
<evidence type="ECO:0000313" key="2">
    <source>
        <dbReference type="Proteomes" id="UP000674234"/>
    </source>
</evidence>
<dbReference type="RefSeq" id="WP_210157467.1">
    <property type="nucleotide sequence ID" value="NZ_JAFCNB010000011.1"/>
</dbReference>
<dbReference type="AlphaFoldDB" id="A0A941ARJ2"/>
<reference evidence="1" key="1">
    <citation type="submission" date="2021-02" db="EMBL/GenBank/DDBJ databases">
        <title>Draft genome sequence of Microbispora sp. RL4-1S isolated from rice leaves in Thailand.</title>
        <authorList>
            <person name="Muangham S."/>
            <person name="Duangmal K."/>
        </authorList>
    </citation>
    <scope>NUCLEOTIDE SEQUENCE</scope>
    <source>
        <strain evidence="1">RL4-1S</strain>
    </source>
</reference>
<evidence type="ECO:0000313" key="1">
    <source>
        <dbReference type="EMBL" id="MBP2706184.1"/>
    </source>
</evidence>
<proteinExistence type="predicted"/>
<gene>
    <name evidence="1" type="ORF">JOL79_20450</name>
</gene>
<dbReference type="EMBL" id="JAFCNB010000011">
    <property type="protein sequence ID" value="MBP2706184.1"/>
    <property type="molecule type" value="Genomic_DNA"/>
</dbReference>
<sequence length="50" mass="4738">MNGPTSTESGAAPQSGAVLDVPGFAPLAVPSGLVILGAEDAPVCADGRCA</sequence>